<sequence>MKRRSFGATVGSAAVTGVLVLWLLVLIGRDGAPGEPVAEPSLMGQVVGLAFFGFATGCAAGVVQFCVGWLFRLRFRRREKRPVITPATVDPWAETVDRCKQSAKAVTRLIESLPATAAGEWLGRIAETMSANLADIEALAEAGRAALPATDPLAVAEVRQHPLYGLLQKSAGEFTDVVGQINQMLVELHTPAGLEEVRTQLQVLAEQLPLLRRSP</sequence>
<reference evidence="2 3" key="1">
    <citation type="submission" date="2021-03" db="EMBL/GenBank/DDBJ databases">
        <title>Sequencing the genomes of 1000 actinobacteria strains.</title>
        <authorList>
            <person name="Klenk H.-P."/>
        </authorList>
    </citation>
    <scope>NUCLEOTIDE SEQUENCE [LARGE SCALE GENOMIC DNA]</scope>
    <source>
        <strain evidence="2 3">DSM 46670</strain>
    </source>
</reference>
<dbReference type="Proteomes" id="UP001519332">
    <property type="component" value="Unassembled WGS sequence"/>
</dbReference>
<comment type="caution">
    <text evidence="2">The sequence shown here is derived from an EMBL/GenBank/DDBJ whole genome shotgun (WGS) entry which is preliminary data.</text>
</comment>
<protein>
    <recommendedName>
        <fullName evidence="4">DUF4239 domain-containing protein</fullName>
    </recommendedName>
</protein>
<keyword evidence="1" id="KW-1133">Transmembrane helix</keyword>
<dbReference type="RefSeq" id="WP_209643372.1">
    <property type="nucleotide sequence ID" value="NZ_JAGINW010000001.1"/>
</dbReference>
<feature type="transmembrane region" description="Helical" evidence="1">
    <location>
        <begin position="7"/>
        <end position="27"/>
    </location>
</feature>
<organism evidence="2 3">
    <name type="scientific">Kibdelosporangium banguiense</name>
    <dbReference type="NCBI Taxonomy" id="1365924"/>
    <lineage>
        <taxon>Bacteria</taxon>
        <taxon>Bacillati</taxon>
        <taxon>Actinomycetota</taxon>
        <taxon>Actinomycetes</taxon>
        <taxon>Pseudonocardiales</taxon>
        <taxon>Pseudonocardiaceae</taxon>
        <taxon>Kibdelosporangium</taxon>
    </lineage>
</organism>
<feature type="transmembrane region" description="Helical" evidence="1">
    <location>
        <begin position="47"/>
        <end position="71"/>
    </location>
</feature>
<evidence type="ECO:0000256" key="1">
    <source>
        <dbReference type="SAM" id="Phobius"/>
    </source>
</evidence>
<proteinExistence type="predicted"/>
<keyword evidence="1" id="KW-0472">Membrane</keyword>
<evidence type="ECO:0008006" key="4">
    <source>
        <dbReference type="Google" id="ProtNLM"/>
    </source>
</evidence>
<accession>A0ABS4TPH4</accession>
<keyword evidence="1" id="KW-0812">Transmembrane</keyword>
<name>A0ABS4TPH4_9PSEU</name>
<evidence type="ECO:0000313" key="2">
    <source>
        <dbReference type="EMBL" id="MBP2326294.1"/>
    </source>
</evidence>
<gene>
    <name evidence="2" type="ORF">JOF56_006679</name>
</gene>
<evidence type="ECO:0000313" key="3">
    <source>
        <dbReference type="Proteomes" id="UP001519332"/>
    </source>
</evidence>
<dbReference type="EMBL" id="JAGINW010000001">
    <property type="protein sequence ID" value="MBP2326294.1"/>
    <property type="molecule type" value="Genomic_DNA"/>
</dbReference>
<keyword evidence="3" id="KW-1185">Reference proteome</keyword>